<dbReference type="Proteomes" id="UP001495910">
    <property type="component" value="Unassembled WGS sequence"/>
</dbReference>
<reference evidence="2 3" key="1">
    <citation type="submission" date="2024-02" db="EMBL/GenBank/DDBJ databases">
        <title>Draft genome sequence of Collimonas sp. strain H4R21, an effective mineral-weathering bacterial strain isolated from the beech rhizosphere.</title>
        <authorList>
            <person name="Morin E."/>
            <person name="Uroz S."/>
            <person name="Leveau J.H.J."/>
            <person name="Kumar R."/>
            <person name="Rey M.W."/>
            <person name="Pham J."/>
        </authorList>
    </citation>
    <scope>NUCLEOTIDE SEQUENCE [LARGE SCALE GENOMIC DNA]</scope>
    <source>
        <strain evidence="2 3">H4R21</strain>
    </source>
</reference>
<evidence type="ECO:0000256" key="1">
    <source>
        <dbReference type="SAM" id="Phobius"/>
    </source>
</evidence>
<evidence type="ECO:0000313" key="2">
    <source>
        <dbReference type="EMBL" id="MEM4987520.1"/>
    </source>
</evidence>
<proteinExistence type="predicted"/>
<protein>
    <submittedName>
        <fullName evidence="2">Uncharacterized protein</fullName>
    </submittedName>
</protein>
<sequence length="120" mass="13266">MPLSQFVPMGFIFEGFLLAASISERSLRGVDETLQGRLLKGTSSLRKIHLGGILIVLLFSYFFPAVFWPGLVGYFAVATFMIANRLSTLDLPEKLKRWQVASVATISIAASLGWLSSWLL</sequence>
<dbReference type="EMBL" id="JBANDC010000005">
    <property type="protein sequence ID" value="MEM4987520.1"/>
    <property type="molecule type" value="Genomic_DNA"/>
</dbReference>
<feature type="transmembrane region" description="Helical" evidence="1">
    <location>
        <begin position="98"/>
        <end position="119"/>
    </location>
</feature>
<keyword evidence="3" id="KW-1185">Reference proteome</keyword>
<dbReference type="RefSeq" id="WP_342829068.1">
    <property type="nucleotide sequence ID" value="NZ_JBANDC010000005.1"/>
</dbReference>
<evidence type="ECO:0000313" key="3">
    <source>
        <dbReference type="Proteomes" id="UP001495910"/>
    </source>
</evidence>
<accession>A0ABU9PU47</accession>
<keyword evidence="1" id="KW-1133">Transmembrane helix</keyword>
<name>A0ABU9PU47_9BURK</name>
<organism evidence="2 3">
    <name type="scientific">Collimonas rhizosphaerae</name>
    <dbReference type="NCBI Taxonomy" id="3126357"/>
    <lineage>
        <taxon>Bacteria</taxon>
        <taxon>Pseudomonadati</taxon>
        <taxon>Pseudomonadota</taxon>
        <taxon>Betaproteobacteria</taxon>
        <taxon>Burkholderiales</taxon>
        <taxon>Oxalobacteraceae</taxon>
        <taxon>Collimonas</taxon>
    </lineage>
</organism>
<keyword evidence="1" id="KW-0812">Transmembrane</keyword>
<comment type="caution">
    <text evidence="2">The sequence shown here is derived from an EMBL/GenBank/DDBJ whole genome shotgun (WGS) entry which is preliminary data.</text>
</comment>
<feature type="transmembrane region" description="Helical" evidence="1">
    <location>
        <begin position="68"/>
        <end position="86"/>
    </location>
</feature>
<gene>
    <name evidence="2" type="ORF">V8G57_08995</name>
</gene>
<feature type="transmembrane region" description="Helical" evidence="1">
    <location>
        <begin position="6"/>
        <end position="23"/>
    </location>
</feature>
<keyword evidence="1" id="KW-0472">Membrane</keyword>